<comment type="similarity">
    <text evidence="1">Belongs to the sigma-70 factor family. ECF subfamily.</text>
</comment>
<proteinExistence type="inferred from homology"/>
<dbReference type="AlphaFoldDB" id="A0AA49JK53"/>
<dbReference type="GO" id="GO:0006352">
    <property type="term" value="P:DNA-templated transcription initiation"/>
    <property type="evidence" value="ECO:0007669"/>
    <property type="project" value="InterPro"/>
</dbReference>
<gene>
    <name evidence="7" type="ORF">K4G66_15595</name>
</gene>
<reference evidence="7" key="1">
    <citation type="journal article" date="2023" name="Comput. Struct. Biotechnol. J.">
        <title>Discovery of a novel marine Bacteroidetes with a rich repertoire of carbohydrate-active enzymes.</title>
        <authorList>
            <person name="Chen B."/>
            <person name="Liu G."/>
            <person name="Chen Q."/>
            <person name="Wang H."/>
            <person name="Liu L."/>
            <person name="Tang K."/>
        </authorList>
    </citation>
    <scope>NUCLEOTIDE SEQUENCE</scope>
    <source>
        <strain evidence="7">TK19036</strain>
    </source>
</reference>
<feature type="domain" description="RNA polymerase sigma-70 region 2" evidence="5">
    <location>
        <begin position="49"/>
        <end position="115"/>
    </location>
</feature>
<dbReference type="Gene3D" id="1.10.10.10">
    <property type="entry name" value="Winged helix-like DNA-binding domain superfamily/Winged helix DNA-binding domain"/>
    <property type="match status" value="1"/>
</dbReference>
<dbReference type="InterPro" id="IPR007627">
    <property type="entry name" value="RNA_pol_sigma70_r2"/>
</dbReference>
<dbReference type="InterPro" id="IPR039425">
    <property type="entry name" value="RNA_pol_sigma-70-like"/>
</dbReference>
<dbReference type="CDD" id="cd06171">
    <property type="entry name" value="Sigma70_r4"/>
    <property type="match status" value="1"/>
</dbReference>
<dbReference type="InterPro" id="IPR014284">
    <property type="entry name" value="RNA_pol_sigma-70_dom"/>
</dbReference>
<name>A0AA49JK53_9BACT</name>
<evidence type="ECO:0000259" key="6">
    <source>
        <dbReference type="Pfam" id="PF08281"/>
    </source>
</evidence>
<keyword evidence="3" id="KW-0731">Sigma factor</keyword>
<evidence type="ECO:0000256" key="1">
    <source>
        <dbReference type="ARBA" id="ARBA00010641"/>
    </source>
</evidence>
<dbReference type="PANTHER" id="PTHR43133">
    <property type="entry name" value="RNA POLYMERASE ECF-TYPE SIGMA FACTO"/>
    <property type="match status" value="1"/>
</dbReference>
<accession>A0AA49JK53</accession>
<dbReference type="InterPro" id="IPR036388">
    <property type="entry name" value="WH-like_DNA-bd_sf"/>
</dbReference>
<dbReference type="GO" id="GO:0003677">
    <property type="term" value="F:DNA binding"/>
    <property type="evidence" value="ECO:0007669"/>
    <property type="project" value="InterPro"/>
</dbReference>
<dbReference type="SUPFAM" id="SSF88946">
    <property type="entry name" value="Sigma2 domain of RNA polymerase sigma factors"/>
    <property type="match status" value="1"/>
</dbReference>
<dbReference type="Pfam" id="PF04542">
    <property type="entry name" value="Sigma70_r2"/>
    <property type="match status" value="1"/>
</dbReference>
<evidence type="ECO:0000313" key="7">
    <source>
        <dbReference type="EMBL" id="WKN40118.1"/>
    </source>
</evidence>
<dbReference type="InterPro" id="IPR013249">
    <property type="entry name" value="RNA_pol_sigma70_r4_t2"/>
</dbReference>
<dbReference type="InterPro" id="IPR013324">
    <property type="entry name" value="RNA_pol_sigma_r3/r4-like"/>
</dbReference>
<dbReference type="GO" id="GO:0016987">
    <property type="term" value="F:sigma factor activity"/>
    <property type="evidence" value="ECO:0007669"/>
    <property type="project" value="UniProtKB-KW"/>
</dbReference>
<dbReference type="PANTHER" id="PTHR43133:SF46">
    <property type="entry name" value="RNA POLYMERASE SIGMA-70 FACTOR ECF SUBFAMILY"/>
    <property type="match status" value="1"/>
</dbReference>
<keyword evidence="4" id="KW-0804">Transcription</keyword>
<reference evidence="7" key="2">
    <citation type="journal article" date="2024" name="Antonie Van Leeuwenhoek">
        <title>Roseihalotalea indica gen. nov., sp. nov., a halophilic Bacteroidetes from mesopelagic Southwest Indian Ocean with higher carbohydrate metabolic potential.</title>
        <authorList>
            <person name="Chen B."/>
            <person name="Zhang M."/>
            <person name="Lin D."/>
            <person name="Ye J."/>
            <person name="Tang K."/>
        </authorList>
    </citation>
    <scope>NUCLEOTIDE SEQUENCE</scope>
    <source>
        <strain evidence="7">TK19036</strain>
    </source>
</reference>
<feature type="domain" description="RNA polymerase sigma factor 70 region 4 type 2" evidence="6">
    <location>
        <begin position="150"/>
        <end position="187"/>
    </location>
</feature>
<organism evidence="7">
    <name type="scientific">Roseihalotalea indica</name>
    <dbReference type="NCBI Taxonomy" id="2867963"/>
    <lineage>
        <taxon>Bacteria</taxon>
        <taxon>Pseudomonadati</taxon>
        <taxon>Bacteroidota</taxon>
        <taxon>Cytophagia</taxon>
        <taxon>Cytophagales</taxon>
        <taxon>Catalimonadaceae</taxon>
        <taxon>Roseihalotalea</taxon>
    </lineage>
</organism>
<evidence type="ECO:0000259" key="5">
    <source>
        <dbReference type="Pfam" id="PF04542"/>
    </source>
</evidence>
<dbReference type="InterPro" id="IPR013325">
    <property type="entry name" value="RNA_pol_sigma_r2"/>
</dbReference>
<sequence>MKLQTEKMLVEKAGTSIVLLDGSARFQRMPESELWDLFRAGDEAAFHYLYITYFPILFTYGHQFTPDRELVKDVIQDLFIYLKEKRHTLGPTTAIKFYLYTAYRRRIVRYLSQKKHNCEDAKGAINAGFDIALSQESFIVDQTTHEEYKQKLEHAFNVLTPRQREVIIYYFYEDFSYEEIASLMGFSKVQYARIQVSRSIAKLRKVLGKFA</sequence>
<dbReference type="NCBIfam" id="TIGR02937">
    <property type="entry name" value="sigma70-ECF"/>
    <property type="match status" value="1"/>
</dbReference>
<keyword evidence="2" id="KW-0805">Transcription regulation</keyword>
<dbReference type="SUPFAM" id="SSF88659">
    <property type="entry name" value="Sigma3 and sigma4 domains of RNA polymerase sigma factors"/>
    <property type="match status" value="1"/>
</dbReference>
<evidence type="ECO:0000256" key="2">
    <source>
        <dbReference type="ARBA" id="ARBA00023015"/>
    </source>
</evidence>
<dbReference type="Gene3D" id="1.10.1740.10">
    <property type="match status" value="1"/>
</dbReference>
<evidence type="ECO:0000256" key="3">
    <source>
        <dbReference type="ARBA" id="ARBA00023082"/>
    </source>
</evidence>
<evidence type="ECO:0000256" key="4">
    <source>
        <dbReference type="ARBA" id="ARBA00023163"/>
    </source>
</evidence>
<dbReference type="Pfam" id="PF08281">
    <property type="entry name" value="Sigma70_r4_2"/>
    <property type="match status" value="1"/>
</dbReference>
<dbReference type="EMBL" id="CP120682">
    <property type="protein sequence ID" value="WKN40118.1"/>
    <property type="molecule type" value="Genomic_DNA"/>
</dbReference>
<protein>
    <submittedName>
        <fullName evidence="7">Sigma-70 family RNA polymerase sigma factor</fullName>
    </submittedName>
</protein>